<dbReference type="PANTHER" id="PTHR13847">
    <property type="entry name" value="SARCOSINE DEHYDROGENASE-RELATED"/>
    <property type="match status" value="1"/>
</dbReference>
<dbReference type="EMBL" id="BTCM01000005">
    <property type="protein sequence ID" value="GMK58038.1"/>
    <property type="molecule type" value="Genomic_DNA"/>
</dbReference>
<evidence type="ECO:0000313" key="3">
    <source>
        <dbReference type="Proteomes" id="UP001222932"/>
    </source>
</evidence>
<accession>A0AAD3TWJ2</accession>
<dbReference type="Gene3D" id="3.50.50.60">
    <property type="entry name" value="FAD/NAD(P)-binding domain"/>
    <property type="match status" value="1"/>
</dbReference>
<feature type="domain" description="FAD dependent oxidoreductase" evidence="1">
    <location>
        <begin position="40"/>
        <end position="456"/>
    </location>
</feature>
<proteinExistence type="predicted"/>
<sequence length="484" mass="50699">MTEPSDLPVPLANLSLWQRTVASHRLLNARAHEPLPAEADIVVIGGGLCGAVVSHALLFPDEHPLSPSSSPSVSTPSKVGSILLLEARTLASGASGRNAGHCRPDAGRGFPAYARTHGAPEALHILRSETTALDRTAAFIHAHNIDCEWTERDTYDVHLSPEFAAHSTAALQAYADAGGVPAAYLDAGEAARETRVACVGANRWRAATLNPAQLTLGILELCEADKRFRAFAQTPVWSVTKEVGARGGGGWVVEGPRGRVRANRIVWATNAYRGCKGLEGVVQPQGAQAHKLSRAPAGAGVFPDLAGSYSLRQSTDVFYSVAPRPDGSIVLGASRGSWPRPLLAANFGCTNDAGWHAAVAANAFSAWADMYPAGGWVAGGGGGEGTKAMQAAAEIPGTQDVPDDNGSVGLEYAWNGIIGVTRDNVPLVGEVGGEYAAVGYCGHGMARIFVTAPALAHYIRTGVWDAAMPKSFRVSEERLARLRA</sequence>
<name>A0AAD3TWJ2_9TREE</name>
<comment type="caution">
    <text evidence="2">The sequence shown here is derived from an EMBL/GenBank/DDBJ whole genome shotgun (WGS) entry which is preliminary data.</text>
</comment>
<reference evidence="2" key="1">
    <citation type="journal article" date="2023" name="BMC Genomics">
        <title>Chromosome-level genome assemblies of Cutaneotrichosporon spp. (Trichosporonales, Basidiomycota) reveal imbalanced evolution between nucleotide sequences and chromosome synteny.</title>
        <authorList>
            <person name="Kobayashi Y."/>
            <person name="Kayamori A."/>
            <person name="Aoki K."/>
            <person name="Shiwa Y."/>
            <person name="Matsutani M."/>
            <person name="Fujita N."/>
            <person name="Sugita T."/>
            <person name="Iwasaki W."/>
            <person name="Tanaka N."/>
            <person name="Takashima M."/>
        </authorList>
    </citation>
    <scope>NUCLEOTIDE SEQUENCE</scope>
    <source>
        <strain evidence="2">HIS016</strain>
    </source>
</reference>
<protein>
    <recommendedName>
        <fullName evidence="1">FAD dependent oxidoreductase domain-containing protein</fullName>
    </recommendedName>
</protein>
<organism evidence="2 3">
    <name type="scientific">Cutaneotrichosporon spelunceum</name>
    <dbReference type="NCBI Taxonomy" id="1672016"/>
    <lineage>
        <taxon>Eukaryota</taxon>
        <taxon>Fungi</taxon>
        <taxon>Dikarya</taxon>
        <taxon>Basidiomycota</taxon>
        <taxon>Agaricomycotina</taxon>
        <taxon>Tremellomycetes</taxon>
        <taxon>Trichosporonales</taxon>
        <taxon>Trichosporonaceae</taxon>
        <taxon>Cutaneotrichosporon</taxon>
    </lineage>
</organism>
<dbReference type="Pfam" id="PF01266">
    <property type="entry name" value="DAO"/>
    <property type="match status" value="1"/>
</dbReference>
<dbReference type="InterPro" id="IPR006076">
    <property type="entry name" value="FAD-dep_OxRdtase"/>
</dbReference>
<keyword evidence="3" id="KW-1185">Reference proteome</keyword>
<dbReference type="Proteomes" id="UP001222932">
    <property type="component" value="Unassembled WGS sequence"/>
</dbReference>
<evidence type="ECO:0000313" key="2">
    <source>
        <dbReference type="EMBL" id="GMK58038.1"/>
    </source>
</evidence>
<dbReference type="InterPro" id="IPR036188">
    <property type="entry name" value="FAD/NAD-bd_sf"/>
</dbReference>
<gene>
    <name evidence="2" type="ORF">CspeluHIS016_0500700</name>
</gene>
<dbReference type="AlphaFoldDB" id="A0AAD3TWJ2"/>
<dbReference type="GO" id="GO:0005737">
    <property type="term" value="C:cytoplasm"/>
    <property type="evidence" value="ECO:0007669"/>
    <property type="project" value="TreeGrafter"/>
</dbReference>
<dbReference type="PANTHER" id="PTHR13847:SF260">
    <property type="entry name" value="FAD DEPENDENT OXIDOREDUCTASE DOMAIN-CONTAINING PROTEIN"/>
    <property type="match status" value="1"/>
</dbReference>
<evidence type="ECO:0000259" key="1">
    <source>
        <dbReference type="Pfam" id="PF01266"/>
    </source>
</evidence>
<dbReference type="Gene3D" id="3.30.9.10">
    <property type="entry name" value="D-Amino Acid Oxidase, subunit A, domain 2"/>
    <property type="match status" value="1"/>
</dbReference>
<dbReference type="SUPFAM" id="SSF51905">
    <property type="entry name" value="FAD/NAD(P)-binding domain"/>
    <property type="match status" value="1"/>
</dbReference>
<reference evidence="2" key="2">
    <citation type="submission" date="2023-06" db="EMBL/GenBank/DDBJ databases">
        <authorList>
            <person name="Kobayashi Y."/>
            <person name="Kayamori A."/>
            <person name="Aoki K."/>
            <person name="Shiwa Y."/>
            <person name="Fujita N."/>
            <person name="Sugita T."/>
            <person name="Iwasaki W."/>
            <person name="Tanaka N."/>
            <person name="Takashima M."/>
        </authorList>
    </citation>
    <scope>NUCLEOTIDE SEQUENCE</scope>
    <source>
        <strain evidence="2">HIS016</strain>
    </source>
</reference>